<name>A0ABV6MFJ2_9ACTN</name>
<dbReference type="Pfam" id="PF26571">
    <property type="entry name" value="VldE"/>
    <property type="match status" value="1"/>
</dbReference>
<gene>
    <name evidence="4" type="ORF">ACFFIA_36935</name>
</gene>
<organism evidence="4 5">
    <name type="scientific">Phytohabitans kaempferiae</name>
    <dbReference type="NCBI Taxonomy" id="1620943"/>
    <lineage>
        <taxon>Bacteria</taxon>
        <taxon>Bacillati</taxon>
        <taxon>Actinomycetota</taxon>
        <taxon>Actinomycetes</taxon>
        <taxon>Micromonosporales</taxon>
        <taxon>Micromonosporaceae</taxon>
    </lineage>
</organism>
<evidence type="ECO:0000256" key="2">
    <source>
        <dbReference type="SAM" id="SignalP"/>
    </source>
</evidence>
<proteinExistence type="predicted"/>
<dbReference type="EMBL" id="JBHLUH010000079">
    <property type="protein sequence ID" value="MFC0533207.1"/>
    <property type="molecule type" value="Genomic_DNA"/>
</dbReference>
<reference evidence="4 5" key="1">
    <citation type="submission" date="2024-09" db="EMBL/GenBank/DDBJ databases">
        <authorList>
            <person name="Sun Q."/>
            <person name="Mori K."/>
        </authorList>
    </citation>
    <scope>NUCLEOTIDE SEQUENCE [LARGE SCALE GENOMIC DNA]</scope>
    <source>
        <strain evidence="4 5">TBRC 3947</strain>
    </source>
</reference>
<dbReference type="Proteomes" id="UP001589867">
    <property type="component" value="Unassembled WGS sequence"/>
</dbReference>
<keyword evidence="2" id="KW-0732">Signal</keyword>
<evidence type="ECO:0000313" key="4">
    <source>
        <dbReference type="EMBL" id="MFC0533207.1"/>
    </source>
</evidence>
<evidence type="ECO:0000313" key="5">
    <source>
        <dbReference type="Proteomes" id="UP001589867"/>
    </source>
</evidence>
<keyword evidence="5" id="KW-1185">Reference proteome</keyword>
<comment type="caution">
    <text evidence="4">The sequence shown here is derived from an EMBL/GenBank/DDBJ whole genome shotgun (WGS) entry which is preliminary data.</text>
</comment>
<dbReference type="RefSeq" id="WP_377260494.1">
    <property type="nucleotide sequence ID" value="NZ_JBHLUH010000079.1"/>
</dbReference>
<feature type="coiled-coil region" evidence="1">
    <location>
        <begin position="61"/>
        <end position="88"/>
    </location>
</feature>
<dbReference type="Gene3D" id="6.10.250.3150">
    <property type="match status" value="1"/>
</dbReference>
<evidence type="ECO:0000259" key="3">
    <source>
        <dbReference type="Pfam" id="PF26571"/>
    </source>
</evidence>
<feature type="signal peptide" evidence="2">
    <location>
        <begin position="1"/>
        <end position="31"/>
    </location>
</feature>
<sequence>MAHARSRVSLVAVLFAAAFALIGLPAEPAAAAPTDDEGGTATLRQQLDAASKGFIAAQDTLNKSKKRQQELTTQLAQLERDLVAKSEVLGEVANVAYRRGRLGPISAMLNSTSPEGFIDRAAALDAVAATEDKKLRDLLDTKDQASKAKLAIDGEIREQQKQVEVMAARKKQAENALKAAGGGQDASGPPVGSGATAVAARFTGGSGCTIRPDPTSKQGCITPRTSHAYKQAQAAGFGIFVSCYRPGSSGEHPLGQACDFAVDKDDIFGGAASGAARTYGNNLARFYVNNASRLGVMYVIWFRQIWLPSSGWKSYGGCCGPSEHHTNHVHLSVID</sequence>
<feature type="domain" description="ARB-07466-like C-terminal" evidence="3">
    <location>
        <begin position="218"/>
        <end position="326"/>
    </location>
</feature>
<evidence type="ECO:0000256" key="1">
    <source>
        <dbReference type="SAM" id="Coils"/>
    </source>
</evidence>
<protein>
    <submittedName>
        <fullName evidence="4">Coiled-coil domain-containing protein</fullName>
    </submittedName>
</protein>
<keyword evidence="1" id="KW-0175">Coiled coil</keyword>
<accession>A0ABV6MFJ2</accession>
<feature type="chain" id="PRO_5046948704" evidence="2">
    <location>
        <begin position="32"/>
        <end position="335"/>
    </location>
</feature>
<dbReference type="InterPro" id="IPR058593">
    <property type="entry name" value="ARB_07466-like_C"/>
</dbReference>